<dbReference type="Gene3D" id="3.40.30.10">
    <property type="entry name" value="Glutaredoxin"/>
    <property type="match status" value="1"/>
</dbReference>
<dbReference type="SUPFAM" id="SSF52833">
    <property type="entry name" value="Thioredoxin-like"/>
    <property type="match status" value="1"/>
</dbReference>
<accession>A0AAX4JD99</accession>
<gene>
    <name evidence="2" type="ORF">VNE69_06167</name>
</gene>
<dbReference type="GeneID" id="90541664"/>
<evidence type="ECO:0000313" key="3">
    <source>
        <dbReference type="Proteomes" id="UP001334084"/>
    </source>
</evidence>
<dbReference type="AlphaFoldDB" id="A0AAX4JD99"/>
<dbReference type="PANTHER" id="PTHR21148">
    <property type="entry name" value="THIOREDOXIN DOMAIN-CONTAINING PROTEIN 9"/>
    <property type="match status" value="1"/>
</dbReference>
<dbReference type="InterPro" id="IPR013766">
    <property type="entry name" value="Thioredoxin_domain"/>
</dbReference>
<dbReference type="Proteomes" id="UP001334084">
    <property type="component" value="Chromosome 6"/>
</dbReference>
<reference evidence="2" key="1">
    <citation type="journal article" date="2024" name="BMC Genomics">
        <title>Functional annotation of a divergent genome using sequence and structure-based similarity.</title>
        <authorList>
            <person name="Svedberg D."/>
            <person name="Winiger R.R."/>
            <person name="Berg A."/>
            <person name="Sharma H."/>
            <person name="Tellgren-Roth C."/>
            <person name="Debrunner-Vossbrinck B.A."/>
            <person name="Vossbrinck C.R."/>
            <person name="Barandun J."/>
        </authorList>
    </citation>
    <scope>NUCLEOTIDE SEQUENCE</scope>
    <source>
        <strain evidence="2">Illinois isolate</strain>
    </source>
</reference>
<protein>
    <submittedName>
        <fullName evidence="2">Thioredoxin</fullName>
    </submittedName>
</protein>
<feature type="domain" description="Thioredoxin" evidence="1">
    <location>
        <begin position="43"/>
        <end position="117"/>
    </location>
</feature>
<dbReference type="EMBL" id="CP142731">
    <property type="protein sequence ID" value="WUR03848.1"/>
    <property type="molecule type" value="Genomic_DNA"/>
</dbReference>
<dbReference type="RefSeq" id="XP_065329993.1">
    <property type="nucleotide sequence ID" value="XM_065473921.1"/>
</dbReference>
<sequence>MTFHNEEDLLVEDEIYEKYKSQRIKELLKEIPEIVTENELIKLTQHETMIVHFYDDTFETCKIMNKELNKIYKDFENISFYKIKADICPIVTNKLEIKILPFLGFFKNGFFVDQIVGFEGMGDERFNPEKLRNKIRDSNIYKPVSYIK</sequence>
<name>A0AAX4JD99_9MICR</name>
<dbReference type="InterPro" id="IPR036249">
    <property type="entry name" value="Thioredoxin-like_sf"/>
</dbReference>
<keyword evidence="3" id="KW-1185">Reference proteome</keyword>
<evidence type="ECO:0000259" key="1">
    <source>
        <dbReference type="Pfam" id="PF00085"/>
    </source>
</evidence>
<dbReference type="KEGG" id="vnx:VNE69_06167"/>
<proteinExistence type="predicted"/>
<dbReference type="Pfam" id="PF00085">
    <property type="entry name" value="Thioredoxin"/>
    <property type="match status" value="1"/>
</dbReference>
<organism evidence="2 3">
    <name type="scientific">Vairimorpha necatrix</name>
    <dbReference type="NCBI Taxonomy" id="6039"/>
    <lineage>
        <taxon>Eukaryota</taxon>
        <taxon>Fungi</taxon>
        <taxon>Fungi incertae sedis</taxon>
        <taxon>Microsporidia</taxon>
        <taxon>Nosematidae</taxon>
        <taxon>Vairimorpha</taxon>
    </lineage>
</organism>
<evidence type="ECO:0000313" key="2">
    <source>
        <dbReference type="EMBL" id="WUR03848.1"/>
    </source>
</evidence>